<organism evidence="2 3">
    <name type="scientific">Dendrobium catenatum</name>
    <dbReference type="NCBI Taxonomy" id="906689"/>
    <lineage>
        <taxon>Eukaryota</taxon>
        <taxon>Viridiplantae</taxon>
        <taxon>Streptophyta</taxon>
        <taxon>Embryophyta</taxon>
        <taxon>Tracheophyta</taxon>
        <taxon>Spermatophyta</taxon>
        <taxon>Magnoliopsida</taxon>
        <taxon>Liliopsida</taxon>
        <taxon>Asparagales</taxon>
        <taxon>Orchidaceae</taxon>
        <taxon>Epidendroideae</taxon>
        <taxon>Malaxideae</taxon>
        <taxon>Dendrobiinae</taxon>
        <taxon>Dendrobium</taxon>
    </lineage>
</organism>
<keyword evidence="3" id="KW-1185">Reference proteome</keyword>
<evidence type="ECO:0000313" key="2">
    <source>
        <dbReference type="EMBL" id="PKU66639.1"/>
    </source>
</evidence>
<evidence type="ECO:0000313" key="3">
    <source>
        <dbReference type="Proteomes" id="UP000233837"/>
    </source>
</evidence>
<dbReference type="EMBL" id="KZ503255">
    <property type="protein sequence ID" value="PKU66639.1"/>
    <property type="molecule type" value="Genomic_DNA"/>
</dbReference>
<dbReference type="Proteomes" id="UP000233837">
    <property type="component" value="Unassembled WGS sequence"/>
</dbReference>
<dbReference type="PANTHER" id="PTHR36000">
    <property type="entry name" value="DEFECTIVE 1273 PROTEIN, PUTATIVE-RELATED"/>
    <property type="match status" value="1"/>
</dbReference>
<dbReference type="OrthoDB" id="1934999at2759"/>
<accession>A0A2I0VTB9</accession>
<reference evidence="2 3" key="1">
    <citation type="journal article" date="2016" name="Sci. Rep.">
        <title>The Dendrobium catenatum Lindl. genome sequence provides insights into polysaccharide synthase, floral development and adaptive evolution.</title>
        <authorList>
            <person name="Zhang G.Q."/>
            <person name="Xu Q."/>
            <person name="Bian C."/>
            <person name="Tsai W.C."/>
            <person name="Yeh C.M."/>
            <person name="Liu K.W."/>
            <person name="Yoshida K."/>
            <person name="Zhang L.S."/>
            <person name="Chang S.B."/>
            <person name="Chen F."/>
            <person name="Shi Y."/>
            <person name="Su Y.Y."/>
            <person name="Zhang Y.Q."/>
            <person name="Chen L.J."/>
            <person name="Yin Y."/>
            <person name="Lin M."/>
            <person name="Huang H."/>
            <person name="Deng H."/>
            <person name="Wang Z.W."/>
            <person name="Zhu S.L."/>
            <person name="Zhao X."/>
            <person name="Deng C."/>
            <person name="Niu S.C."/>
            <person name="Huang J."/>
            <person name="Wang M."/>
            <person name="Liu G.H."/>
            <person name="Yang H.J."/>
            <person name="Xiao X.J."/>
            <person name="Hsiao Y.Y."/>
            <person name="Wu W.L."/>
            <person name="Chen Y.Y."/>
            <person name="Mitsuda N."/>
            <person name="Ohme-Takagi M."/>
            <person name="Luo Y.B."/>
            <person name="Van de Peer Y."/>
            <person name="Liu Z.J."/>
        </authorList>
    </citation>
    <scope>NUCLEOTIDE SEQUENCE [LARGE SCALE GENOMIC DNA]</scope>
    <source>
        <tissue evidence="2">The whole plant</tissue>
    </source>
</reference>
<dbReference type="PANTHER" id="PTHR36000:SF2">
    <property type="entry name" value="DEFECTIVE 1273 PROTEIN, PUTATIVE-RELATED"/>
    <property type="match status" value="1"/>
</dbReference>
<name>A0A2I0VTB9_9ASPA</name>
<protein>
    <submittedName>
        <fullName evidence="2">Uncharacterized protein</fullName>
    </submittedName>
</protein>
<feature type="transmembrane region" description="Helical" evidence="1">
    <location>
        <begin position="148"/>
        <end position="169"/>
    </location>
</feature>
<sequence length="248" mass="27774">MSSISSSLLYPCTLLLPSKISTAAPPLSLPPSSRSSFQWPKPLRPPSPVLLCSFSTYGRFLPRAINLPAGNPSDPGQRLSLDYIITTAQKLFDDLPQPVKKFPWVKALESFFRLLFDLACAVGKYLFIPMLAVSSLSEMSYCGHEKKLVLVPFPFLIGFVLAGVLVDTAIELSVGFKEGEFPWHLLMVATFFLLLKLPGPYYPYWGRLLIPHFANGGLWRTVWLVFLWYRGVGRTIMQTEPSGRDESL</sequence>
<gene>
    <name evidence="2" type="ORF">MA16_Dca022395</name>
</gene>
<keyword evidence="1" id="KW-0472">Membrane</keyword>
<proteinExistence type="predicted"/>
<keyword evidence="1" id="KW-0812">Transmembrane</keyword>
<dbReference type="AlphaFoldDB" id="A0A2I0VTB9"/>
<reference evidence="2 3" key="2">
    <citation type="journal article" date="2017" name="Nature">
        <title>The Apostasia genome and the evolution of orchids.</title>
        <authorList>
            <person name="Zhang G.Q."/>
            <person name="Liu K.W."/>
            <person name="Li Z."/>
            <person name="Lohaus R."/>
            <person name="Hsiao Y.Y."/>
            <person name="Niu S.C."/>
            <person name="Wang J.Y."/>
            <person name="Lin Y.C."/>
            <person name="Xu Q."/>
            <person name="Chen L.J."/>
            <person name="Yoshida K."/>
            <person name="Fujiwara S."/>
            <person name="Wang Z.W."/>
            <person name="Zhang Y.Q."/>
            <person name="Mitsuda N."/>
            <person name="Wang M."/>
            <person name="Liu G.H."/>
            <person name="Pecoraro L."/>
            <person name="Huang H.X."/>
            <person name="Xiao X.J."/>
            <person name="Lin M."/>
            <person name="Wu X.Y."/>
            <person name="Wu W.L."/>
            <person name="Chen Y.Y."/>
            <person name="Chang S.B."/>
            <person name="Sakamoto S."/>
            <person name="Ohme-Takagi M."/>
            <person name="Yagi M."/>
            <person name="Zeng S.J."/>
            <person name="Shen C.Y."/>
            <person name="Yeh C.M."/>
            <person name="Luo Y.B."/>
            <person name="Tsai W.C."/>
            <person name="Van de Peer Y."/>
            <person name="Liu Z.J."/>
        </authorList>
    </citation>
    <scope>NUCLEOTIDE SEQUENCE [LARGE SCALE GENOMIC DNA]</scope>
    <source>
        <tissue evidence="2">The whole plant</tissue>
    </source>
</reference>
<feature type="transmembrane region" description="Helical" evidence="1">
    <location>
        <begin position="181"/>
        <end position="197"/>
    </location>
</feature>
<keyword evidence="1" id="KW-1133">Transmembrane helix</keyword>
<feature type="transmembrane region" description="Helical" evidence="1">
    <location>
        <begin position="111"/>
        <end position="136"/>
    </location>
</feature>
<evidence type="ECO:0000256" key="1">
    <source>
        <dbReference type="SAM" id="Phobius"/>
    </source>
</evidence>